<gene>
    <name evidence="2" type="ORF">SV7mr_08120</name>
</gene>
<dbReference type="AlphaFoldDB" id="A0A517SQC4"/>
<keyword evidence="3" id="KW-1185">Reference proteome</keyword>
<protein>
    <submittedName>
        <fullName evidence="2">Uncharacterized protein</fullName>
    </submittedName>
</protein>
<proteinExistence type="predicted"/>
<dbReference type="EMBL" id="CP036272">
    <property type="protein sequence ID" value="QDT58322.1"/>
    <property type="molecule type" value="Genomic_DNA"/>
</dbReference>
<sequence>MPAQFDSMGLRFLYPDNWTVAPSEETEASSGMGATLDIPGGGFLSLEWSPAADVDEMISRIETTICEEYDDVERENTHWDLVSPDTPIIDLRFYYLDLLIQCRFVLLTNLPAADRIAAQQVFSQPTAAEGSDEEEADTPSLAAFTQGDPPVLVVQLQAESRDFDKNETVFAAIIKQLAEQSL</sequence>
<organism evidence="2 3">
    <name type="scientific">Stieleria bergensis</name>
    <dbReference type="NCBI Taxonomy" id="2528025"/>
    <lineage>
        <taxon>Bacteria</taxon>
        <taxon>Pseudomonadati</taxon>
        <taxon>Planctomycetota</taxon>
        <taxon>Planctomycetia</taxon>
        <taxon>Pirellulales</taxon>
        <taxon>Pirellulaceae</taxon>
        <taxon>Stieleria</taxon>
    </lineage>
</organism>
<name>A0A517SQC4_9BACT</name>
<evidence type="ECO:0000256" key="1">
    <source>
        <dbReference type="SAM" id="MobiDB-lite"/>
    </source>
</evidence>
<reference evidence="2 3" key="1">
    <citation type="submission" date="2019-02" db="EMBL/GenBank/DDBJ databases">
        <title>Deep-cultivation of Planctomycetes and their phenomic and genomic characterization uncovers novel biology.</title>
        <authorList>
            <person name="Wiegand S."/>
            <person name="Jogler M."/>
            <person name="Boedeker C."/>
            <person name="Pinto D."/>
            <person name="Vollmers J."/>
            <person name="Rivas-Marin E."/>
            <person name="Kohn T."/>
            <person name="Peeters S.H."/>
            <person name="Heuer A."/>
            <person name="Rast P."/>
            <person name="Oberbeckmann S."/>
            <person name="Bunk B."/>
            <person name="Jeske O."/>
            <person name="Meyerdierks A."/>
            <person name="Storesund J.E."/>
            <person name="Kallscheuer N."/>
            <person name="Luecker S."/>
            <person name="Lage O.M."/>
            <person name="Pohl T."/>
            <person name="Merkel B.J."/>
            <person name="Hornburger P."/>
            <person name="Mueller R.-W."/>
            <person name="Bruemmer F."/>
            <person name="Labrenz M."/>
            <person name="Spormann A.M."/>
            <person name="Op den Camp H."/>
            <person name="Overmann J."/>
            <person name="Amann R."/>
            <person name="Jetten M.S.M."/>
            <person name="Mascher T."/>
            <person name="Medema M.H."/>
            <person name="Devos D.P."/>
            <person name="Kaster A.-K."/>
            <person name="Ovreas L."/>
            <person name="Rohde M."/>
            <person name="Galperin M.Y."/>
            <person name="Jogler C."/>
        </authorList>
    </citation>
    <scope>NUCLEOTIDE SEQUENCE [LARGE SCALE GENOMIC DNA]</scope>
    <source>
        <strain evidence="2 3">SV_7m_r</strain>
    </source>
</reference>
<evidence type="ECO:0000313" key="3">
    <source>
        <dbReference type="Proteomes" id="UP000315003"/>
    </source>
</evidence>
<dbReference type="OrthoDB" id="213056at2"/>
<dbReference type="Proteomes" id="UP000315003">
    <property type="component" value="Chromosome"/>
</dbReference>
<feature type="region of interest" description="Disordered" evidence="1">
    <location>
        <begin position="125"/>
        <end position="145"/>
    </location>
</feature>
<dbReference type="RefSeq" id="WP_145269398.1">
    <property type="nucleotide sequence ID" value="NZ_CP036272.1"/>
</dbReference>
<evidence type="ECO:0000313" key="2">
    <source>
        <dbReference type="EMBL" id="QDT58322.1"/>
    </source>
</evidence>
<accession>A0A517SQC4</accession>